<dbReference type="KEGG" id="emc:129323340"/>
<dbReference type="PANTHER" id="PTHR35347">
    <property type="entry name" value="COILED-COIL DOMAIN-CONTAINING PROTEIN 175"/>
    <property type="match status" value="1"/>
</dbReference>
<protein>
    <submittedName>
        <fullName evidence="3">Myosin-4-like</fullName>
    </submittedName>
</protein>
<feature type="coiled-coil region" evidence="1">
    <location>
        <begin position="16"/>
        <end position="184"/>
    </location>
</feature>
<reference evidence="3" key="1">
    <citation type="submission" date="2025-08" db="UniProtKB">
        <authorList>
            <consortium name="RefSeq"/>
        </authorList>
    </citation>
    <scope>IDENTIFICATION</scope>
    <source>
        <tissue evidence="3">Blood</tissue>
    </source>
</reference>
<sequence>MFEEERRFSERRDQFAKQFERLSNEVTEKLDRVTKRLVEIQSLGEEEENMQDVLETAESSYLRAIESLELTLQSEAERSKMLLDQLNEISERYKKLQIDHEEFMRRTEEETEACQRLYAELLKQIEALQIELSQTEEEMKTLSNQFNEKDALFKKFDASITADLKRLEDQYNTKLELLQKREEKLSVSLPVSEKLQMELRETTTTFEGQKDLFTGLKEEELTLAKSTARSVKEVDRLRRLKGYLKGEIHTRRTVAYGQLNTFSESLKFLERDSYEINRKLYIVNAENARFREAIAHLRAEISTLDSEAEAYRSKRQEVQKEVIALHDLFDKRWSEDKQLSQLFLKRERKILKALEEHGERFKNRNALVTYVGSGLQLNYEGLTSLLKRQSSMELKQGSSPTTSSTTT</sequence>
<dbReference type="PANTHER" id="PTHR35347:SF1">
    <property type="entry name" value="COILED-COIL DOMAIN-CONTAINING PROTEIN 175"/>
    <property type="match status" value="1"/>
</dbReference>
<organism evidence="2 3">
    <name type="scientific">Eublepharis macularius</name>
    <name type="common">Leopard gecko</name>
    <name type="synonym">Cyrtodactylus macularius</name>
    <dbReference type="NCBI Taxonomy" id="481883"/>
    <lineage>
        <taxon>Eukaryota</taxon>
        <taxon>Metazoa</taxon>
        <taxon>Chordata</taxon>
        <taxon>Craniata</taxon>
        <taxon>Vertebrata</taxon>
        <taxon>Euteleostomi</taxon>
        <taxon>Lepidosauria</taxon>
        <taxon>Squamata</taxon>
        <taxon>Bifurcata</taxon>
        <taxon>Gekkota</taxon>
        <taxon>Eublepharidae</taxon>
        <taxon>Eublepharinae</taxon>
        <taxon>Eublepharis</taxon>
    </lineage>
</organism>
<proteinExistence type="predicted"/>
<evidence type="ECO:0000313" key="3">
    <source>
        <dbReference type="RefSeq" id="XP_054825840.1"/>
    </source>
</evidence>
<accession>A0AA97IUJ8</accession>
<dbReference type="RefSeq" id="XP_054825840.1">
    <property type="nucleotide sequence ID" value="XM_054969865.1"/>
</dbReference>
<dbReference type="AlphaFoldDB" id="A0AA97IUJ8"/>
<keyword evidence="1" id="KW-0175">Coiled coil</keyword>
<feature type="coiled-coil region" evidence="1">
    <location>
        <begin position="287"/>
        <end position="364"/>
    </location>
</feature>
<dbReference type="Proteomes" id="UP001190640">
    <property type="component" value="Chromosome 2"/>
</dbReference>
<dbReference type="InterPro" id="IPR038834">
    <property type="entry name" value="CCDC175"/>
</dbReference>
<evidence type="ECO:0000256" key="1">
    <source>
        <dbReference type="SAM" id="Coils"/>
    </source>
</evidence>
<name>A0AA97IUJ8_EUBMA</name>
<gene>
    <name evidence="3" type="primary">LOC129323340</name>
</gene>
<evidence type="ECO:0000313" key="2">
    <source>
        <dbReference type="Proteomes" id="UP001190640"/>
    </source>
</evidence>
<dbReference type="GeneID" id="129323340"/>
<keyword evidence="2" id="KW-1185">Reference proteome</keyword>